<keyword evidence="2" id="KW-1185">Reference proteome</keyword>
<dbReference type="InterPro" id="IPR026349">
    <property type="entry name" value="CHP04255"/>
</dbReference>
<organism evidence="1 2">
    <name type="scientific">Phaeovulum vinaykumarii</name>
    <dbReference type="NCBI Taxonomy" id="407234"/>
    <lineage>
        <taxon>Bacteria</taxon>
        <taxon>Pseudomonadati</taxon>
        <taxon>Pseudomonadota</taxon>
        <taxon>Alphaproteobacteria</taxon>
        <taxon>Rhodobacterales</taxon>
        <taxon>Paracoccaceae</taxon>
        <taxon>Phaeovulum</taxon>
    </lineage>
</organism>
<proteinExistence type="predicted"/>
<accession>A0A1N7LR74</accession>
<evidence type="ECO:0000313" key="2">
    <source>
        <dbReference type="Proteomes" id="UP000186098"/>
    </source>
</evidence>
<protein>
    <submittedName>
        <fullName evidence="1">TIGR04255 family protein</fullName>
    </submittedName>
</protein>
<dbReference type="EMBL" id="FTOM01000004">
    <property type="protein sequence ID" value="SIS76336.1"/>
    <property type="molecule type" value="Genomic_DNA"/>
</dbReference>
<dbReference type="RefSeq" id="WP_076365516.1">
    <property type="nucleotide sequence ID" value="NZ_FTOM01000004.1"/>
</dbReference>
<dbReference type="STRING" id="407234.SAMN05421795_10416"/>
<gene>
    <name evidence="1" type="ORF">SAMN05421795_10416</name>
</gene>
<name>A0A1N7LR74_9RHOB</name>
<dbReference type="AlphaFoldDB" id="A0A1N7LR74"/>
<dbReference type="OrthoDB" id="7107919at2"/>
<dbReference type="Proteomes" id="UP000186098">
    <property type="component" value="Unassembled WGS sequence"/>
</dbReference>
<dbReference type="NCBIfam" id="TIGR04255">
    <property type="entry name" value="sporadTIGR04255"/>
    <property type="match status" value="1"/>
</dbReference>
<reference evidence="2" key="1">
    <citation type="submission" date="2017-01" db="EMBL/GenBank/DDBJ databases">
        <authorList>
            <person name="Varghese N."/>
            <person name="Submissions S."/>
        </authorList>
    </citation>
    <scope>NUCLEOTIDE SEQUENCE [LARGE SCALE GENOMIC DNA]</scope>
    <source>
        <strain evidence="2">DSM 18714</strain>
    </source>
</reference>
<sequence>MADRIVDPLLGQPPERVQLDAAPLVRVLGQVQFPKIIKISSEQHIGDFQEAIRKSYPFIERDAAQSVQLNFDGGGVKSSATEEVIWRFFDNSRQWRASLSPSALTLETTKYTSRQEFLDRFQFLIEALGKAIQPTIATRVGFRYVNRLDRPQDIQDLEQLVCPDLVGLLSATLREKVELTVSQAQCATLEGRLLVRWGLLPAGATHDPDMAPPVNARSWMMDIDSFTTSGLPADGFHTGDIVSKVDTMANRAYAFFRWSVTGEFLNRFGGDTK</sequence>
<evidence type="ECO:0000313" key="1">
    <source>
        <dbReference type="EMBL" id="SIS76336.1"/>
    </source>
</evidence>